<dbReference type="Pfam" id="PF04340">
    <property type="entry name" value="DUF484"/>
    <property type="match status" value="1"/>
</dbReference>
<evidence type="ECO:0000313" key="2">
    <source>
        <dbReference type="EMBL" id="CDG48337.1"/>
    </source>
</evidence>
<reference evidence="2" key="1">
    <citation type="submission" date="2013-06" db="EMBL/GenBank/DDBJ databases">
        <authorList>
            <person name="Mazano-Marin A."/>
        </authorList>
    </citation>
    <scope>NUCLEOTIDE SEQUENCE</scope>
    <source>
        <strain evidence="2">SCt-VLC</strain>
    </source>
</reference>
<accession>A0A068RBD9</accession>
<dbReference type="RefSeq" id="WP_061770594.1">
    <property type="nucleotide sequence ID" value="NZ_FR904235.1"/>
</dbReference>
<dbReference type="NCBIfam" id="NF008203">
    <property type="entry name" value="PRK10963.1"/>
    <property type="match status" value="1"/>
</dbReference>
<dbReference type="Gene3D" id="3.30.450.40">
    <property type="match status" value="1"/>
</dbReference>
<dbReference type="InterPro" id="IPR029016">
    <property type="entry name" value="GAF-like_dom_sf"/>
</dbReference>
<dbReference type="PANTHER" id="PTHR38765:SF1">
    <property type="entry name" value="DUF484 DOMAIN-CONTAINING PROTEIN"/>
    <property type="match status" value="1"/>
</dbReference>
<organism evidence="2">
    <name type="scientific">Serratia symbiotica SCt-VLC</name>
    <dbReference type="NCBI Taxonomy" id="1347341"/>
    <lineage>
        <taxon>Bacteria</taxon>
        <taxon>Pseudomonadati</taxon>
        <taxon>Pseudomonadota</taxon>
        <taxon>Gammaproteobacteria</taxon>
        <taxon>Enterobacterales</taxon>
        <taxon>Yersiniaceae</taxon>
        <taxon>Serratia</taxon>
        <taxon>Serratia symbiotica</taxon>
    </lineage>
</organism>
<dbReference type="PANTHER" id="PTHR38765">
    <property type="entry name" value="DUF484 DOMAIN-CONTAINING PROTEIN"/>
    <property type="match status" value="1"/>
</dbReference>
<proteinExistence type="predicted"/>
<dbReference type="AlphaFoldDB" id="A0A068RBD9"/>
<dbReference type="InterPro" id="IPR007435">
    <property type="entry name" value="DUF484"/>
</dbReference>
<dbReference type="EMBL" id="FR904235">
    <property type="protein sequence ID" value="CDG48337.1"/>
    <property type="molecule type" value="Genomic_DNA"/>
</dbReference>
<keyword evidence="1" id="KW-0175">Coiled coil</keyword>
<protein>
    <submittedName>
        <fullName evidence="2">Uncharacterized protein YigA</fullName>
    </submittedName>
</protein>
<dbReference type="OrthoDB" id="7065511at2"/>
<reference evidence="2" key="2">
    <citation type="journal article" date="2014" name="Genome Biol. Evol.">
        <title>Settling down: the genome of Serratia symbiotica from the aphid Cinara tujafilina zooms in on the process of accommodation to a cooperative intracellular life.</title>
        <authorList>
            <person name="Manzano-Marin A."/>
            <person name="Latorre A."/>
        </authorList>
    </citation>
    <scope>NUCLEOTIDE SEQUENCE</scope>
    <source>
        <strain evidence="2">SCt-VLC</strain>
    </source>
</reference>
<sequence length="234" mass="26525">MKNVEEQSITSIALDDDTVMQYLLQNPDFFIRNARRVEQIRVPHPVRGTVSLVEWHLARQRNHVNQLEEEITLLMEQANANETLFTSLLHLQASLITVDSLQDMLNRLQCWTRGFGLASASIRLFSDRWNIGAPSDFTHLALTRSAFEPLRIQRLGDELHFLGCLNGPELLLLLPQAKQVGSVALSMLGDAGELGMVIFSSRDTQHYQPGMGTVILNQLARMLPTLLERWIERA</sequence>
<name>A0A068RBD9_9GAMM</name>
<gene>
    <name evidence="2" type="primary">yigA</name>
    <name evidence="2" type="ORF">SCTVLC_1638</name>
</gene>
<evidence type="ECO:0000256" key="1">
    <source>
        <dbReference type="SAM" id="Coils"/>
    </source>
</evidence>
<feature type="coiled-coil region" evidence="1">
    <location>
        <begin position="57"/>
        <end position="84"/>
    </location>
</feature>